<protein>
    <submittedName>
        <fullName evidence="3">Alpha/beta hydrolase family protein</fullName>
    </submittedName>
</protein>
<feature type="domain" description="DUF1023" evidence="2">
    <location>
        <begin position="98"/>
        <end position="258"/>
    </location>
</feature>
<dbReference type="SUPFAM" id="SSF53474">
    <property type="entry name" value="alpha/beta-Hydrolases"/>
    <property type="match status" value="1"/>
</dbReference>
<keyword evidence="1" id="KW-0732">Signal</keyword>
<evidence type="ECO:0000259" key="2">
    <source>
        <dbReference type="Pfam" id="PF06259"/>
    </source>
</evidence>
<dbReference type="EMBL" id="BSBI01000007">
    <property type="protein sequence ID" value="GLF96313.1"/>
    <property type="molecule type" value="Genomic_DNA"/>
</dbReference>
<dbReference type="InterPro" id="IPR029058">
    <property type="entry name" value="AB_hydrolase_fold"/>
</dbReference>
<comment type="caution">
    <text evidence="3">The sequence shown here is derived from an EMBL/GenBank/DDBJ whole genome shotgun (WGS) entry which is preliminary data.</text>
</comment>
<organism evidence="3 4">
    <name type="scientific">Streptomyces yaizuensis</name>
    <dbReference type="NCBI Taxonomy" id="2989713"/>
    <lineage>
        <taxon>Bacteria</taxon>
        <taxon>Bacillati</taxon>
        <taxon>Actinomycetota</taxon>
        <taxon>Actinomycetes</taxon>
        <taxon>Kitasatosporales</taxon>
        <taxon>Streptomycetaceae</taxon>
        <taxon>Streptomyces</taxon>
    </lineage>
</organism>
<feature type="signal peptide" evidence="1">
    <location>
        <begin position="1"/>
        <end position="28"/>
    </location>
</feature>
<feature type="chain" id="PRO_5045355224" evidence="1">
    <location>
        <begin position="29"/>
        <end position="321"/>
    </location>
</feature>
<dbReference type="InterPro" id="IPR010427">
    <property type="entry name" value="DUF1023"/>
</dbReference>
<dbReference type="Gene3D" id="3.40.50.1820">
    <property type="entry name" value="alpha/beta hydrolase"/>
    <property type="match status" value="1"/>
</dbReference>
<reference evidence="3 4" key="1">
    <citation type="submission" date="2022-10" db="EMBL/GenBank/DDBJ databases">
        <title>Draft genome sequence of Streptomyces sp. YSPA8.</title>
        <authorList>
            <person name="Moriuchi R."/>
            <person name="Dohra H."/>
            <person name="Yamamura H."/>
            <person name="Kodani S."/>
        </authorList>
    </citation>
    <scope>NUCLEOTIDE SEQUENCE [LARGE SCALE GENOMIC DNA]</scope>
    <source>
        <strain evidence="3 4">YSPA8</strain>
    </source>
</reference>
<dbReference type="Pfam" id="PF06259">
    <property type="entry name" value="Abhydrolase_8"/>
    <property type="match status" value="1"/>
</dbReference>
<sequence>MPHRPRRHPLRALLAALLTASVALPVAAAAGPAAVPAPAPAPLTPLERATPAALDARYGAVRTGIRAAERAAAGHGDHRRARTLRELAAPERTFLTFDGRDGGRTAEVVGDLARAERVAVLVPGADTSLDTYGRFHRDAAALGRALPARSAVVAWLGYRTPATVSPGTLTREHAERGAPALRAFVRDLARAVPAARISLACHSYGTVVCASAAPGLPAAHLVLYGSPGTGADHSDQLRTPATVWAGRGAADWIAAVPHTTLDLPFATVGFGTDPVSGAFGARVFDAGRAGHADYLRPRSLSLANIARIVSDRSPRPESRDV</sequence>
<dbReference type="PROSITE" id="PS51318">
    <property type="entry name" value="TAT"/>
    <property type="match status" value="1"/>
</dbReference>
<accession>A0ABQ5P139</accession>
<dbReference type="GO" id="GO:0016787">
    <property type="term" value="F:hydrolase activity"/>
    <property type="evidence" value="ECO:0007669"/>
    <property type="project" value="UniProtKB-KW"/>
</dbReference>
<evidence type="ECO:0000313" key="3">
    <source>
        <dbReference type="EMBL" id="GLF96313.1"/>
    </source>
</evidence>
<proteinExistence type="predicted"/>
<keyword evidence="4" id="KW-1185">Reference proteome</keyword>
<evidence type="ECO:0000313" key="4">
    <source>
        <dbReference type="Proteomes" id="UP001291653"/>
    </source>
</evidence>
<evidence type="ECO:0000256" key="1">
    <source>
        <dbReference type="SAM" id="SignalP"/>
    </source>
</evidence>
<gene>
    <name evidence="3" type="ORF">SYYSPA8_18470</name>
</gene>
<keyword evidence="3" id="KW-0378">Hydrolase</keyword>
<dbReference type="RefSeq" id="WP_323448343.1">
    <property type="nucleotide sequence ID" value="NZ_BSBI01000007.1"/>
</dbReference>
<dbReference type="InterPro" id="IPR006311">
    <property type="entry name" value="TAT_signal"/>
</dbReference>
<dbReference type="Proteomes" id="UP001291653">
    <property type="component" value="Unassembled WGS sequence"/>
</dbReference>
<name>A0ABQ5P139_9ACTN</name>